<reference evidence="2 3" key="1">
    <citation type="journal article" date="2019" name="Int. J. Syst. Evol. Microbiol.">
        <title>The Global Catalogue of Microorganisms (GCM) 10K type strain sequencing project: providing services to taxonomists for standard genome sequencing and annotation.</title>
        <authorList>
            <consortium name="The Broad Institute Genomics Platform"/>
            <consortium name="The Broad Institute Genome Sequencing Center for Infectious Disease"/>
            <person name="Wu L."/>
            <person name="Ma J."/>
        </authorList>
    </citation>
    <scope>NUCLEOTIDE SEQUENCE [LARGE SCALE GENOMIC DNA]</scope>
    <source>
        <strain evidence="2 3">CGMCC 1.12859</strain>
    </source>
</reference>
<keyword evidence="1" id="KW-1133">Transmembrane helix</keyword>
<proteinExistence type="predicted"/>
<dbReference type="RefSeq" id="WP_267646908.1">
    <property type="nucleotide sequence ID" value="NZ_JANHGR010000001.1"/>
</dbReference>
<keyword evidence="1" id="KW-0812">Transmembrane</keyword>
<sequence length="57" mass="5996">MVDSRPVRVVVSLLVALLIAVPIASAAAPPDPIVQLPVVVLLVGLAYPIATRLQDWV</sequence>
<keyword evidence="3" id="KW-1185">Reference proteome</keyword>
<keyword evidence="1" id="KW-0472">Membrane</keyword>
<name>A0ABD6BTI5_9EURY</name>
<evidence type="ECO:0000256" key="1">
    <source>
        <dbReference type="SAM" id="Phobius"/>
    </source>
</evidence>
<evidence type="ECO:0000313" key="2">
    <source>
        <dbReference type="EMBL" id="MFD1567919.1"/>
    </source>
</evidence>
<protein>
    <submittedName>
        <fullName evidence="2">Uncharacterized protein</fullName>
    </submittedName>
</protein>
<organism evidence="2 3">
    <name type="scientific">Halolamina litorea</name>
    <dbReference type="NCBI Taxonomy" id="1515593"/>
    <lineage>
        <taxon>Archaea</taxon>
        <taxon>Methanobacteriati</taxon>
        <taxon>Methanobacteriota</taxon>
        <taxon>Stenosarchaea group</taxon>
        <taxon>Halobacteria</taxon>
        <taxon>Halobacteriales</taxon>
        <taxon>Haloferacaceae</taxon>
    </lineage>
</organism>
<dbReference type="EMBL" id="JBHUCZ010000009">
    <property type="protein sequence ID" value="MFD1567919.1"/>
    <property type="molecule type" value="Genomic_DNA"/>
</dbReference>
<comment type="caution">
    <text evidence="2">The sequence shown here is derived from an EMBL/GenBank/DDBJ whole genome shotgun (WGS) entry which is preliminary data.</text>
</comment>
<accession>A0ABD6BTI5</accession>
<dbReference type="AlphaFoldDB" id="A0ABD6BTI5"/>
<evidence type="ECO:0000313" key="3">
    <source>
        <dbReference type="Proteomes" id="UP001597139"/>
    </source>
</evidence>
<gene>
    <name evidence="2" type="ORF">ACFSAU_10485</name>
</gene>
<feature type="transmembrane region" description="Helical" evidence="1">
    <location>
        <begin position="36"/>
        <end position="53"/>
    </location>
</feature>
<dbReference type="Proteomes" id="UP001597139">
    <property type="component" value="Unassembled WGS sequence"/>
</dbReference>